<dbReference type="RefSeq" id="WP_004563955.1">
    <property type="nucleotide sequence ID" value="NZ_AFMN01000002.1"/>
</dbReference>
<sequence>MGLSYDNEELLEEVKQDLVEFGSNLQVIAIYSIFPEDPDKYYVTDYIWGEPVYDSDMDIYEEEMKLHEQELETIKYTKNEKMTIKKLLDILQKQSQISNHF</sequence>
<proteinExistence type="predicted"/>
<dbReference type="EMBL" id="AFMN01000002">
    <property type="protein sequence ID" value="EGL98260.1"/>
    <property type="molecule type" value="Genomic_DNA"/>
</dbReference>
<gene>
    <name evidence="1" type="ORF">NIAS840_01691</name>
</gene>
<accession>F5VFX1</accession>
<evidence type="ECO:0000313" key="2">
    <source>
        <dbReference type="Proteomes" id="UP000006227"/>
    </source>
</evidence>
<dbReference type="Proteomes" id="UP000006227">
    <property type="component" value="Unassembled WGS sequence"/>
</dbReference>
<reference evidence="1 2" key="1">
    <citation type="journal article" date="2011" name="J. Bacteriol.">
        <title>Genome Sequence of Lactobacillus salivarius NIAS840, Isolated from Chicken Intestine.</title>
        <authorList>
            <person name="Ham J.S."/>
            <person name="Kim H.W."/>
            <person name="Seol K.H."/>
            <person name="Jang A."/>
            <person name="Jeong S.G."/>
            <person name="Oh M.H."/>
            <person name="Kim D.H."/>
            <person name="Kang D.K."/>
            <person name="Kim G.B."/>
            <person name="Cha C.J."/>
        </authorList>
    </citation>
    <scope>NUCLEOTIDE SEQUENCE [LARGE SCALE GENOMIC DNA]</scope>
    <source>
        <strain evidence="1 2">NIAS840</strain>
    </source>
</reference>
<organism evidence="1 2">
    <name type="scientific">Ligilactobacillus salivarius NIAS840</name>
    <dbReference type="NCBI Taxonomy" id="1029822"/>
    <lineage>
        <taxon>Bacteria</taxon>
        <taxon>Bacillati</taxon>
        <taxon>Bacillota</taxon>
        <taxon>Bacilli</taxon>
        <taxon>Lactobacillales</taxon>
        <taxon>Lactobacillaceae</taxon>
        <taxon>Ligilactobacillus</taxon>
    </lineage>
</organism>
<comment type="caution">
    <text evidence="1">The sequence shown here is derived from an EMBL/GenBank/DDBJ whole genome shotgun (WGS) entry which is preliminary data.</text>
</comment>
<name>F5VFX1_9LACO</name>
<protein>
    <submittedName>
        <fullName evidence="1">Uncharacterized protein</fullName>
    </submittedName>
</protein>
<dbReference type="PATRIC" id="fig|1029822.3.peg.1687"/>
<dbReference type="AlphaFoldDB" id="F5VFX1"/>
<evidence type="ECO:0000313" key="1">
    <source>
        <dbReference type="EMBL" id="EGL98260.1"/>
    </source>
</evidence>